<dbReference type="PANTHER" id="PTHR30086">
    <property type="entry name" value="ARGININE EXPORTER PROTEIN ARGO"/>
    <property type="match status" value="1"/>
</dbReference>
<evidence type="ECO:0000256" key="3">
    <source>
        <dbReference type="ARBA" id="ARBA00022692"/>
    </source>
</evidence>
<feature type="transmembrane region" description="Helical" evidence="6">
    <location>
        <begin position="113"/>
        <end position="137"/>
    </location>
</feature>
<reference evidence="7 8" key="1">
    <citation type="submission" date="2019-05" db="EMBL/GenBank/DDBJ databases">
        <title>Microbulbifer harenosus sp. nov., an alginate-degrading bacterium isolated from coastal sand.</title>
        <authorList>
            <person name="Huang H."/>
            <person name="Mo K."/>
            <person name="Bao S."/>
        </authorList>
    </citation>
    <scope>NUCLEOTIDE SEQUENCE [LARGE SCALE GENOMIC DNA]</scope>
    <source>
        <strain evidence="7 8">HB161719</strain>
    </source>
</reference>
<keyword evidence="5 6" id="KW-0472">Membrane</keyword>
<evidence type="ECO:0000313" key="8">
    <source>
        <dbReference type="Proteomes" id="UP000306791"/>
    </source>
</evidence>
<evidence type="ECO:0000256" key="1">
    <source>
        <dbReference type="ARBA" id="ARBA00004651"/>
    </source>
</evidence>
<keyword evidence="3 6" id="KW-0812">Transmembrane</keyword>
<accession>A0ABY2UD54</accession>
<dbReference type="Pfam" id="PF01810">
    <property type="entry name" value="LysE"/>
    <property type="match status" value="1"/>
</dbReference>
<feature type="transmembrane region" description="Helical" evidence="6">
    <location>
        <begin position="149"/>
        <end position="173"/>
    </location>
</feature>
<name>A0ABY2UD54_9GAMM</name>
<dbReference type="InterPro" id="IPR001123">
    <property type="entry name" value="LeuE-type"/>
</dbReference>
<keyword evidence="2" id="KW-1003">Cell membrane</keyword>
<evidence type="ECO:0000256" key="5">
    <source>
        <dbReference type="ARBA" id="ARBA00023136"/>
    </source>
</evidence>
<sequence length="206" mass="21698">MTLISALALFGTMVVLAVIPGPGVLAVVARSVSGGVLHGVLTSVGIVLGDYVFIALCLSGLAYIADAMGSAFVVLKFLGAAYLVWMGFSLICARRKTNTQPGTEIQSSRYGSLLLGLTTTLGNPKAILFYLSFFPAFLPMHDIGVMDAVTILVVTALAVGGVMLIYVWITVRAKKILQNKPENRSLNLFGGSILIASGVWMAVRSS</sequence>
<feature type="transmembrane region" description="Helical" evidence="6">
    <location>
        <begin position="185"/>
        <end position="203"/>
    </location>
</feature>
<dbReference type="RefSeq" id="WP_138237097.1">
    <property type="nucleotide sequence ID" value="NZ_CP185860.1"/>
</dbReference>
<gene>
    <name evidence="7" type="ORF">FDY93_17770</name>
</gene>
<feature type="transmembrane region" description="Helical" evidence="6">
    <location>
        <begin position="40"/>
        <end position="65"/>
    </location>
</feature>
<comment type="caution">
    <text evidence="7">The sequence shown here is derived from an EMBL/GenBank/DDBJ whole genome shotgun (WGS) entry which is preliminary data.</text>
</comment>
<dbReference type="PANTHER" id="PTHR30086:SF20">
    <property type="entry name" value="ARGININE EXPORTER PROTEIN ARGO-RELATED"/>
    <property type="match status" value="1"/>
</dbReference>
<protein>
    <submittedName>
        <fullName evidence="7">LysE family translocator</fullName>
    </submittedName>
</protein>
<dbReference type="EMBL" id="VANI01000022">
    <property type="protein sequence ID" value="TLM74310.1"/>
    <property type="molecule type" value="Genomic_DNA"/>
</dbReference>
<dbReference type="Proteomes" id="UP000306791">
    <property type="component" value="Unassembled WGS sequence"/>
</dbReference>
<comment type="subcellular location">
    <subcellularLocation>
        <location evidence="1">Cell membrane</location>
        <topology evidence="1">Multi-pass membrane protein</topology>
    </subcellularLocation>
</comment>
<evidence type="ECO:0000256" key="4">
    <source>
        <dbReference type="ARBA" id="ARBA00022989"/>
    </source>
</evidence>
<evidence type="ECO:0000313" key="7">
    <source>
        <dbReference type="EMBL" id="TLM74310.1"/>
    </source>
</evidence>
<proteinExistence type="predicted"/>
<feature type="transmembrane region" description="Helical" evidence="6">
    <location>
        <begin position="71"/>
        <end position="92"/>
    </location>
</feature>
<organism evidence="7 8">
    <name type="scientific">Microbulbifer harenosus</name>
    <dbReference type="NCBI Taxonomy" id="2576840"/>
    <lineage>
        <taxon>Bacteria</taxon>
        <taxon>Pseudomonadati</taxon>
        <taxon>Pseudomonadota</taxon>
        <taxon>Gammaproteobacteria</taxon>
        <taxon>Cellvibrionales</taxon>
        <taxon>Microbulbiferaceae</taxon>
        <taxon>Microbulbifer</taxon>
    </lineage>
</organism>
<keyword evidence="4 6" id="KW-1133">Transmembrane helix</keyword>
<keyword evidence="8" id="KW-1185">Reference proteome</keyword>
<evidence type="ECO:0000256" key="6">
    <source>
        <dbReference type="SAM" id="Phobius"/>
    </source>
</evidence>
<feature type="transmembrane region" description="Helical" evidence="6">
    <location>
        <begin position="6"/>
        <end position="28"/>
    </location>
</feature>
<evidence type="ECO:0000256" key="2">
    <source>
        <dbReference type="ARBA" id="ARBA00022475"/>
    </source>
</evidence>